<dbReference type="InterPro" id="IPR000477">
    <property type="entry name" value="RT_dom"/>
</dbReference>
<protein>
    <recommendedName>
        <fullName evidence="1">Reverse transcriptase domain-containing protein</fullName>
    </recommendedName>
</protein>
<dbReference type="CDD" id="cd01650">
    <property type="entry name" value="RT_nLTR_like"/>
    <property type="match status" value="1"/>
</dbReference>
<dbReference type="STRING" id="4097.A0A1S4DFL1"/>
<dbReference type="OrthoDB" id="1305671at2759"/>
<dbReference type="PROSITE" id="PS50878">
    <property type="entry name" value="RT_POL"/>
    <property type="match status" value="1"/>
</dbReference>
<gene>
    <name evidence="2" type="primary">LOC107829095</name>
</gene>
<evidence type="ECO:0000259" key="1">
    <source>
        <dbReference type="PROSITE" id="PS50878"/>
    </source>
</evidence>
<dbReference type="PANTHER" id="PTHR46890:SF34">
    <property type="entry name" value="REVERSE TRANSCRIPTASE DOMAIN-CONTAINING PROTEIN"/>
    <property type="match status" value="1"/>
</dbReference>
<sequence>MNRQRLQQVQAEMIKYLALEEEFWRQKACMLWFKDGDRNTKFFHAQVNGRSKTLKLSRIQNSLGNWIEEDHLIAEEAVKFYKDQFTESTVPNDFHILNHVPSMVDSDQHERLMALPSNEEVKRAIMGLNGDSAGGPNGFTGAFYQTCWEIIEEDVVRMVKALFCEEHAGFVKGRSIVENVLLTQEIIKDIRLRTKAGPNVVIKLDMTKDYDRLSWLFLTKILRKMGFPEAFIGLIFDLIGNNWYSILINGQPNRFFKSSRGVKQGDPLSLTLFILAAEALSRGLNSLHTNLYFCAFGMPKWSPKINHLSYADDTIIFCSSDETSLRLVMEVLKAYESSSGQLVNKAKSAIYLHHLTDNESWKGKLLSVEGRAVLIANVLQSIPIHMLSAVNPPSYVINKLHSIFAKFFWSSNVGGSTRHWASWTNLCMPYDEGGIGFRSLHNVSKALFYKLWWNFRTKPSLWSAFISQKYCKKLNTVIAPWKGGSHA</sequence>
<dbReference type="SUPFAM" id="SSF56672">
    <property type="entry name" value="DNA/RNA polymerases"/>
    <property type="match status" value="1"/>
</dbReference>
<proteinExistence type="predicted"/>
<organism evidence="2">
    <name type="scientific">Nicotiana tabacum</name>
    <name type="common">Common tobacco</name>
    <dbReference type="NCBI Taxonomy" id="4097"/>
    <lineage>
        <taxon>Eukaryota</taxon>
        <taxon>Viridiplantae</taxon>
        <taxon>Streptophyta</taxon>
        <taxon>Embryophyta</taxon>
        <taxon>Tracheophyta</taxon>
        <taxon>Spermatophyta</taxon>
        <taxon>Magnoliopsida</taxon>
        <taxon>eudicotyledons</taxon>
        <taxon>Gunneridae</taxon>
        <taxon>Pentapetalae</taxon>
        <taxon>asterids</taxon>
        <taxon>lamiids</taxon>
        <taxon>Solanales</taxon>
        <taxon>Solanaceae</taxon>
        <taxon>Nicotianoideae</taxon>
        <taxon>Nicotianeae</taxon>
        <taxon>Nicotiana</taxon>
    </lineage>
</organism>
<dbReference type="AlphaFoldDB" id="A0A1S4DFL1"/>
<dbReference type="InterPro" id="IPR052343">
    <property type="entry name" value="Retrotransposon-Effector_Assoc"/>
</dbReference>
<accession>A0A1S4DFL1</accession>
<dbReference type="OMA" id="DQFTEST"/>
<dbReference type="Pfam" id="PF00078">
    <property type="entry name" value="RVT_1"/>
    <property type="match status" value="1"/>
</dbReference>
<dbReference type="PANTHER" id="PTHR46890">
    <property type="entry name" value="NON-LTR RETROLELEMENT REVERSE TRANSCRIPTASE-LIKE PROTEIN-RELATED"/>
    <property type="match status" value="1"/>
</dbReference>
<evidence type="ECO:0000313" key="2">
    <source>
        <dbReference type="RefSeq" id="XP_016512014.1"/>
    </source>
</evidence>
<dbReference type="PaxDb" id="4097-A0A1S4DFL1"/>
<dbReference type="KEGG" id="nta:107829095"/>
<name>A0A1S4DFL1_TOBAC</name>
<dbReference type="RefSeq" id="XP_016512014.1">
    <property type="nucleotide sequence ID" value="XM_016656528.1"/>
</dbReference>
<reference evidence="2" key="1">
    <citation type="submission" date="2025-08" db="UniProtKB">
        <authorList>
            <consortium name="RefSeq"/>
        </authorList>
    </citation>
    <scope>IDENTIFICATION</scope>
</reference>
<dbReference type="InterPro" id="IPR043502">
    <property type="entry name" value="DNA/RNA_pol_sf"/>
</dbReference>
<feature type="domain" description="Reverse transcriptase" evidence="1">
    <location>
        <begin position="1"/>
        <end position="366"/>
    </location>
</feature>